<keyword evidence="2" id="KW-0288">FMN</keyword>
<dbReference type="SUPFAM" id="SSF55874">
    <property type="entry name" value="ATPase domain of HSP90 chaperone/DNA topoisomerase II/histidine kinase"/>
    <property type="match status" value="1"/>
</dbReference>
<keyword evidence="9" id="KW-1185">Reference proteome</keyword>
<evidence type="ECO:0000256" key="4">
    <source>
        <dbReference type="SAM" id="Coils"/>
    </source>
</evidence>
<feature type="domain" description="Histidine kinase" evidence="5">
    <location>
        <begin position="190"/>
        <end position="380"/>
    </location>
</feature>
<dbReference type="Pfam" id="PF07568">
    <property type="entry name" value="HisKA_2"/>
    <property type="match status" value="1"/>
</dbReference>
<name>A0A1H7PJR4_9SPHN</name>
<feature type="domain" description="PAC" evidence="7">
    <location>
        <begin position="107"/>
        <end position="161"/>
    </location>
</feature>
<keyword evidence="3" id="KW-0157">Chromophore</keyword>
<gene>
    <name evidence="8" type="ORF">SAMN05216382_1869</name>
</gene>
<proteinExistence type="predicted"/>
<dbReference type="STRING" id="1855283.SAMN05216382_1869"/>
<dbReference type="InterPro" id="IPR005467">
    <property type="entry name" value="His_kinase_dom"/>
</dbReference>
<evidence type="ECO:0000313" key="9">
    <source>
        <dbReference type="Proteomes" id="UP000199214"/>
    </source>
</evidence>
<dbReference type="PANTHER" id="PTHR47429:SF2">
    <property type="entry name" value="PROTEIN TWIN LOV 1"/>
    <property type="match status" value="1"/>
</dbReference>
<keyword evidence="4" id="KW-0175">Coiled coil</keyword>
<dbReference type="InterPro" id="IPR001610">
    <property type="entry name" value="PAC"/>
</dbReference>
<dbReference type="PANTHER" id="PTHR47429">
    <property type="entry name" value="PROTEIN TWIN LOV 1"/>
    <property type="match status" value="1"/>
</dbReference>
<dbReference type="PROSITE" id="PS50113">
    <property type="entry name" value="PAC"/>
    <property type="match status" value="1"/>
</dbReference>
<dbReference type="Gene3D" id="3.30.450.20">
    <property type="entry name" value="PAS domain"/>
    <property type="match status" value="1"/>
</dbReference>
<evidence type="ECO:0000256" key="1">
    <source>
        <dbReference type="ARBA" id="ARBA00022630"/>
    </source>
</evidence>
<accession>A0A1H7PJR4</accession>
<keyword evidence="1" id="KW-0285">Flavoprotein</keyword>
<dbReference type="SMART" id="SM00091">
    <property type="entry name" value="PAS"/>
    <property type="match status" value="1"/>
</dbReference>
<evidence type="ECO:0000259" key="6">
    <source>
        <dbReference type="PROSITE" id="PS50112"/>
    </source>
</evidence>
<protein>
    <submittedName>
        <fullName evidence="8">PAS domain S-box-containing protein</fullName>
    </submittedName>
</protein>
<dbReference type="Pfam" id="PF13426">
    <property type="entry name" value="PAS_9"/>
    <property type="match status" value="1"/>
</dbReference>
<dbReference type="InterPro" id="IPR036890">
    <property type="entry name" value="HATPase_C_sf"/>
</dbReference>
<dbReference type="NCBIfam" id="TIGR00229">
    <property type="entry name" value="sensory_box"/>
    <property type="match status" value="1"/>
</dbReference>
<feature type="domain" description="PAS" evidence="6">
    <location>
        <begin position="33"/>
        <end position="106"/>
    </location>
</feature>
<sequence length="387" mass="42124">MRLACAIATGAGEMMDQRDNWHLTDMVEHESGRGDPFAAAVRATRMPMIITDPRQDDNPIVFCNEAFQTLSGYDRSEIIGTNCRFLQGPDTDREKVAEVRAAIEAGTDVAVDLLNYRKDGSTFWNALYVSPVRNRDGEIEFFFASQMDVSDRVEAQERIARQKAEVEREVEARTADLKAALDDKTLLLHEVDHRVKNNLTMIGSLLRLQARGISDEDILARLNSMLERIDALASVHRRLYQSDDVTRFDAGAFALNLATDVVGASGRTEIDVKSDVAAIDISSTNASALGLVLNEIVTNAVKHGFADGRGGTLSVHAYADGDTGVIAIADDGPGFDAANTPEDGLGRVLIRRLSRQIGAQVDWSSAEPGARVTIRFPLDQGHVGAVA</sequence>
<dbReference type="SMART" id="SM00086">
    <property type="entry name" value="PAC"/>
    <property type="match status" value="1"/>
</dbReference>
<dbReference type="SMART" id="SM00387">
    <property type="entry name" value="HATPase_c"/>
    <property type="match status" value="1"/>
</dbReference>
<dbReference type="PROSITE" id="PS50109">
    <property type="entry name" value="HIS_KIN"/>
    <property type="match status" value="1"/>
</dbReference>
<dbReference type="PROSITE" id="PS50112">
    <property type="entry name" value="PAS"/>
    <property type="match status" value="1"/>
</dbReference>
<reference evidence="9" key="1">
    <citation type="submission" date="2016-10" db="EMBL/GenBank/DDBJ databases">
        <authorList>
            <person name="Varghese N."/>
            <person name="Submissions S."/>
        </authorList>
    </citation>
    <scope>NUCLEOTIDE SEQUENCE [LARGE SCALE GENOMIC DNA]</scope>
    <source>
        <strain evidence="9">JS21-1</strain>
    </source>
</reference>
<dbReference type="AlphaFoldDB" id="A0A1H7PJR4"/>
<dbReference type="InterPro" id="IPR011495">
    <property type="entry name" value="Sig_transdc_His_kin_sub2_dim/P"/>
</dbReference>
<dbReference type="CDD" id="cd00130">
    <property type="entry name" value="PAS"/>
    <property type="match status" value="1"/>
</dbReference>
<dbReference type="InterPro" id="IPR000014">
    <property type="entry name" value="PAS"/>
</dbReference>
<evidence type="ECO:0000313" key="8">
    <source>
        <dbReference type="EMBL" id="SEL35856.1"/>
    </source>
</evidence>
<feature type="coiled-coil region" evidence="4">
    <location>
        <begin position="152"/>
        <end position="183"/>
    </location>
</feature>
<dbReference type="InterPro" id="IPR000700">
    <property type="entry name" value="PAS-assoc_C"/>
</dbReference>
<dbReference type="EMBL" id="FNZZ01000003">
    <property type="protein sequence ID" value="SEL35856.1"/>
    <property type="molecule type" value="Genomic_DNA"/>
</dbReference>
<evidence type="ECO:0000259" key="7">
    <source>
        <dbReference type="PROSITE" id="PS50113"/>
    </source>
</evidence>
<evidence type="ECO:0000259" key="5">
    <source>
        <dbReference type="PROSITE" id="PS50109"/>
    </source>
</evidence>
<dbReference type="InterPro" id="IPR003594">
    <property type="entry name" value="HATPase_dom"/>
</dbReference>
<dbReference type="Pfam" id="PF02518">
    <property type="entry name" value="HATPase_c"/>
    <property type="match status" value="1"/>
</dbReference>
<evidence type="ECO:0000256" key="3">
    <source>
        <dbReference type="ARBA" id="ARBA00022991"/>
    </source>
</evidence>
<organism evidence="8 9">
    <name type="scientific">Sphingomonas palmae</name>
    <dbReference type="NCBI Taxonomy" id="1855283"/>
    <lineage>
        <taxon>Bacteria</taxon>
        <taxon>Pseudomonadati</taxon>
        <taxon>Pseudomonadota</taxon>
        <taxon>Alphaproteobacteria</taxon>
        <taxon>Sphingomonadales</taxon>
        <taxon>Sphingomonadaceae</taxon>
        <taxon>Sphingomonas</taxon>
    </lineage>
</organism>
<evidence type="ECO:0000256" key="2">
    <source>
        <dbReference type="ARBA" id="ARBA00022643"/>
    </source>
</evidence>
<dbReference type="Gene3D" id="3.30.565.10">
    <property type="entry name" value="Histidine kinase-like ATPase, C-terminal domain"/>
    <property type="match status" value="1"/>
</dbReference>
<dbReference type="SUPFAM" id="SSF55785">
    <property type="entry name" value="PYP-like sensor domain (PAS domain)"/>
    <property type="match status" value="1"/>
</dbReference>
<dbReference type="InterPro" id="IPR035965">
    <property type="entry name" value="PAS-like_dom_sf"/>
</dbReference>
<dbReference type="Proteomes" id="UP000199214">
    <property type="component" value="Unassembled WGS sequence"/>
</dbReference>